<evidence type="ECO:0000256" key="2">
    <source>
        <dbReference type="SAM" id="SignalP"/>
    </source>
</evidence>
<dbReference type="Proteomes" id="UP000477911">
    <property type="component" value="Unassembled WGS sequence"/>
</dbReference>
<sequence length="317" mass="32907">MIANLVKAAALGLTLAVSTLSPAAWAREFPAKPVTIIVPYSAGGGADSFARALQRPLESALGTDVVVRNVAGGGGAVGYMQALAARPDGYTVTVPLNAIFTLVGMGNVTFKVDDFDYIARITEEPYVLTVTRSDRWSDLQSFIAASQEKPVTLGVAGVGSSGHIMTIAMAQDLGLKANFIPYGGNADAAAAALGGHIDGVVLQPSDAAAAIEGEGGLIPLAATAPSALLKDVPLFKDLGVDLTTAQWRGIATPKGVDPAILARWEDALKTAVKDPEFRQTMTNLGFDLNPIYGADLQAFVQQAQDLFLPLTEAVATQ</sequence>
<dbReference type="CDD" id="cd07012">
    <property type="entry name" value="PBP2_Bug_TTT"/>
    <property type="match status" value="1"/>
</dbReference>
<comment type="caution">
    <text evidence="3">The sequence shown here is derived from an EMBL/GenBank/DDBJ whole genome shotgun (WGS) entry which is preliminary data.</text>
</comment>
<evidence type="ECO:0000313" key="4">
    <source>
        <dbReference type="Proteomes" id="UP000477911"/>
    </source>
</evidence>
<dbReference type="PIRSF" id="PIRSF017082">
    <property type="entry name" value="YflP"/>
    <property type="match status" value="1"/>
</dbReference>
<gene>
    <name evidence="3" type="ORF">GR170_13545</name>
</gene>
<accession>A0A6L7G4V4</accession>
<proteinExistence type="inferred from homology"/>
<keyword evidence="4" id="KW-1185">Reference proteome</keyword>
<dbReference type="Pfam" id="PF03401">
    <property type="entry name" value="TctC"/>
    <property type="match status" value="1"/>
</dbReference>
<dbReference type="PANTHER" id="PTHR42928">
    <property type="entry name" value="TRICARBOXYLATE-BINDING PROTEIN"/>
    <property type="match status" value="1"/>
</dbReference>
<feature type="chain" id="PRO_5027046613" evidence="2">
    <location>
        <begin position="27"/>
        <end position="317"/>
    </location>
</feature>
<evidence type="ECO:0000313" key="3">
    <source>
        <dbReference type="EMBL" id="MXN18869.1"/>
    </source>
</evidence>
<comment type="similarity">
    <text evidence="1">Belongs to the UPF0065 (bug) family.</text>
</comment>
<name>A0A6L7G4V4_9RHOB</name>
<dbReference type="PANTHER" id="PTHR42928:SF5">
    <property type="entry name" value="BLR1237 PROTEIN"/>
    <property type="match status" value="1"/>
</dbReference>
<dbReference type="EMBL" id="WUMU01000015">
    <property type="protein sequence ID" value="MXN18869.1"/>
    <property type="molecule type" value="Genomic_DNA"/>
</dbReference>
<organism evidence="3 4">
    <name type="scientific">Pseudooceanicola albus</name>
    <dbReference type="NCBI Taxonomy" id="2692189"/>
    <lineage>
        <taxon>Bacteria</taxon>
        <taxon>Pseudomonadati</taxon>
        <taxon>Pseudomonadota</taxon>
        <taxon>Alphaproteobacteria</taxon>
        <taxon>Rhodobacterales</taxon>
        <taxon>Paracoccaceae</taxon>
        <taxon>Pseudooceanicola</taxon>
    </lineage>
</organism>
<dbReference type="AlphaFoldDB" id="A0A6L7G4V4"/>
<protein>
    <submittedName>
        <fullName evidence="3">Tripartite tricarboxylate transporter substrate binding protein</fullName>
    </submittedName>
</protein>
<dbReference type="InterPro" id="IPR005064">
    <property type="entry name" value="BUG"/>
</dbReference>
<dbReference type="Gene3D" id="3.40.190.150">
    <property type="entry name" value="Bordetella uptake gene, domain 1"/>
    <property type="match status" value="1"/>
</dbReference>
<dbReference type="Gene3D" id="3.40.190.10">
    <property type="entry name" value="Periplasmic binding protein-like II"/>
    <property type="match status" value="1"/>
</dbReference>
<evidence type="ECO:0000256" key="1">
    <source>
        <dbReference type="ARBA" id="ARBA00006987"/>
    </source>
</evidence>
<keyword evidence="2" id="KW-0732">Signal</keyword>
<dbReference type="RefSeq" id="WP_160894989.1">
    <property type="nucleotide sequence ID" value="NZ_WUMU01000015.1"/>
</dbReference>
<feature type="signal peptide" evidence="2">
    <location>
        <begin position="1"/>
        <end position="26"/>
    </location>
</feature>
<dbReference type="InterPro" id="IPR042100">
    <property type="entry name" value="Bug_dom1"/>
</dbReference>
<reference evidence="3 4" key="1">
    <citation type="submission" date="2019-12" db="EMBL/GenBank/DDBJ databases">
        <authorList>
            <person name="Li M."/>
        </authorList>
    </citation>
    <scope>NUCLEOTIDE SEQUENCE [LARGE SCALE GENOMIC DNA]</scope>
    <source>
        <strain evidence="3 4">GBMRC 2024</strain>
    </source>
</reference>
<dbReference type="SUPFAM" id="SSF53850">
    <property type="entry name" value="Periplasmic binding protein-like II"/>
    <property type="match status" value="1"/>
</dbReference>